<gene>
    <name evidence="6" type="primary">LOC100826285</name>
    <name evidence="5" type="ORF">BRADI_1g15543v3</name>
</gene>
<dbReference type="OrthoDB" id="1600564at2759"/>
<feature type="chain" id="PRO_5043129334" description="GDSL esterase/lipase" evidence="4">
    <location>
        <begin position="33"/>
        <end position="379"/>
    </location>
</feature>
<comment type="similarity">
    <text evidence="1">Belongs to the 'GDSL' lipolytic enzyme family.</text>
</comment>
<sequence length="379" mass="41542">MVSSNGMAICRALSSCILFLACCWLCVHEAAAEGLVPALYVLGDSQADNGNNNHLVTLLRADFPHNGVDYGRGNKATGRFSNGKNFVDFLAEHLNLASTPPPYMSIRNNPSNRFIYPSGVNFASGGAGVSSETNKGQCISFDQQIDQHYSGVYKALVNQLGQNMTLARLAKSIFTVAIGGNDILNYVRGASRLVRFLRFFRYRPSPEQFIASLAQSLEGQLERMYALGMRKLFVVGAAPLGCCPVLRKGTPRKECHAEANELSAQYNVEVAARLRDMRARHPDMRYSFFDGSTALLDYIKEPKANGYAVVDRACCGLGKKNAMFSCTPVSSLCENRTNHIFWDFVHPTEITAQKLMALAFDGPAPLATPMNVRQLISAT</sequence>
<dbReference type="Proteomes" id="UP000008810">
    <property type="component" value="Chromosome 1"/>
</dbReference>
<dbReference type="EMBL" id="CM000880">
    <property type="protein sequence ID" value="KQK14339.1"/>
    <property type="molecule type" value="Genomic_DNA"/>
</dbReference>
<dbReference type="InterPro" id="IPR051058">
    <property type="entry name" value="GDSL_Est/Lipase"/>
</dbReference>
<accession>A0A0Q3J8Y6</accession>
<dbReference type="CDD" id="cd01837">
    <property type="entry name" value="SGNH_plant_lipase_like"/>
    <property type="match status" value="1"/>
</dbReference>
<dbReference type="EnsemblPlants" id="KQK14339">
    <property type="protein sequence ID" value="KQK14339"/>
    <property type="gene ID" value="BRADI_1g15543v3"/>
</dbReference>
<dbReference type="Gramene" id="KQK14339">
    <property type="protein sequence ID" value="KQK14339"/>
    <property type="gene ID" value="BRADI_1g15543v3"/>
</dbReference>
<keyword evidence="4" id="KW-0732">Signal</keyword>
<dbReference type="PANTHER" id="PTHR45648:SF48">
    <property type="entry name" value="OS03G0581400 PROTEIN"/>
    <property type="match status" value="1"/>
</dbReference>
<dbReference type="InterPro" id="IPR036514">
    <property type="entry name" value="SGNH_hydro_sf"/>
</dbReference>
<evidence type="ECO:0008006" key="8">
    <source>
        <dbReference type="Google" id="ProtNLM"/>
    </source>
</evidence>
<dbReference type="GO" id="GO:0016042">
    <property type="term" value="P:lipid catabolic process"/>
    <property type="evidence" value="ECO:0007669"/>
    <property type="project" value="UniProtKB-KW"/>
</dbReference>
<reference evidence="5" key="2">
    <citation type="submission" date="2017-06" db="EMBL/GenBank/DDBJ databases">
        <title>WGS assembly of Brachypodium distachyon.</title>
        <authorList>
            <consortium name="The International Brachypodium Initiative"/>
            <person name="Lucas S."/>
            <person name="Harmon-Smith M."/>
            <person name="Lail K."/>
            <person name="Tice H."/>
            <person name="Grimwood J."/>
            <person name="Bruce D."/>
            <person name="Barry K."/>
            <person name="Shu S."/>
            <person name="Lindquist E."/>
            <person name="Wang M."/>
            <person name="Pitluck S."/>
            <person name="Vogel J.P."/>
            <person name="Garvin D.F."/>
            <person name="Mockler T.C."/>
            <person name="Schmutz J."/>
            <person name="Rokhsar D."/>
            <person name="Bevan M.W."/>
        </authorList>
    </citation>
    <scope>NUCLEOTIDE SEQUENCE</scope>
    <source>
        <strain evidence="5">Bd21</strain>
    </source>
</reference>
<proteinExistence type="inferred from homology"/>
<keyword evidence="3" id="KW-0442">Lipid degradation</keyword>
<keyword evidence="3" id="KW-0443">Lipid metabolism</keyword>
<dbReference type="PANTHER" id="PTHR45648">
    <property type="entry name" value="GDSL LIPASE/ACYLHYDROLASE FAMILY PROTEIN (AFU_ORTHOLOGUE AFUA_4G14700)"/>
    <property type="match status" value="1"/>
</dbReference>
<dbReference type="KEGG" id="bdi:100826285"/>
<name>A0A0Q3J8Y6_BRADI</name>
<dbReference type="RefSeq" id="XP_003559713.1">
    <property type="nucleotide sequence ID" value="XM_003559665.3"/>
</dbReference>
<evidence type="ECO:0000313" key="6">
    <source>
        <dbReference type="EnsemblPlants" id="KQK14339"/>
    </source>
</evidence>
<protein>
    <recommendedName>
        <fullName evidence="8">GDSL esterase/lipase</fullName>
    </recommendedName>
</protein>
<evidence type="ECO:0000256" key="2">
    <source>
        <dbReference type="ARBA" id="ARBA00022801"/>
    </source>
</evidence>
<evidence type="ECO:0000313" key="5">
    <source>
        <dbReference type="EMBL" id="KQK14339.1"/>
    </source>
</evidence>
<dbReference type="InterPro" id="IPR035669">
    <property type="entry name" value="SGNH_plant_lipase-like"/>
</dbReference>
<organism evidence="5">
    <name type="scientific">Brachypodium distachyon</name>
    <name type="common">Purple false brome</name>
    <name type="synonym">Trachynia distachya</name>
    <dbReference type="NCBI Taxonomy" id="15368"/>
    <lineage>
        <taxon>Eukaryota</taxon>
        <taxon>Viridiplantae</taxon>
        <taxon>Streptophyta</taxon>
        <taxon>Embryophyta</taxon>
        <taxon>Tracheophyta</taxon>
        <taxon>Spermatophyta</taxon>
        <taxon>Magnoliopsida</taxon>
        <taxon>Liliopsida</taxon>
        <taxon>Poales</taxon>
        <taxon>Poaceae</taxon>
        <taxon>BOP clade</taxon>
        <taxon>Pooideae</taxon>
        <taxon>Stipodae</taxon>
        <taxon>Brachypodieae</taxon>
        <taxon>Brachypodium</taxon>
    </lineage>
</organism>
<evidence type="ECO:0000313" key="7">
    <source>
        <dbReference type="Proteomes" id="UP000008810"/>
    </source>
</evidence>
<dbReference type="FunCoup" id="A0A0Q3J8Y6">
    <property type="interactions" value="75"/>
</dbReference>
<evidence type="ECO:0000256" key="1">
    <source>
        <dbReference type="ARBA" id="ARBA00008668"/>
    </source>
</evidence>
<dbReference type="AlphaFoldDB" id="A0A0Q3J8Y6"/>
<dbReference type="SUPFAM" id="SSF52266">
    <property type="entry name" value="SGNH hydrolase"/>
    <property type="match status" value="1"/>
</dbReference>
<reference evidence="5 6" key="1">
    <citation type="journal article" date="2010" name="Nature">
        <title>Genome sequencing and analysis of the model grass Brachypodium distachyon.</title>
        <authorList>
            <consortium name="International Brachypodium Initiative"/>
        </authorList>
    </citation>
    <scope>NUCLEOTIDE SEQUENCE [LARGE SCALE GENOMIC DNA]</scope>
    <source>
        <strain evidence="5 6">Bd21</strain>
    </source>
</reference>
<feature type="signal peptide" evidence="4">
    <location>
        <begin position="1"/>
        <end position="32"/>
    </location>
</feature>
<dbReference type="Pfam" id="PF00657">
    <property type="entry name" value="Lipase_GDSL"/>
    <property type="match status" value="1"/>
</dbReference>
<reference evidence="6" key="3">
    <citation type="submission" date="2018-08" db="UniProtKB">
        <authorList>
            <consortium name="EnsemblPlants"/>
        </authorList>
    </citation>
    <scope>IDENTIFICATION</scope>
    <source>
        <strain evidence="6">cv. Bd21</strain>
    </source>
</reference>
<dbReference type="GO" id="GO:0016788">
    <property type="term" value="F:hydrolase activity, acting on ester bonds"/>
    <property type="evidence" value="ECO:0007669"/>
    <property type="project" value="InterPro"/>
</dbReference>
<dbReference type="Gene3D" id="3.40.50.1110">
    <property type="entry name" value="SGNH hydrolase"/>
    <property type="match status" value="1"/>
</dbReference>
<dbReference type="GeneID" id="100826285"/>
<dbReference type="InterPro" id="IPR001087">
    <property type="entry name" value="GDSL"/>
</dbReference>
<keyword evidence="2" id="KW-0378">Hydrolase</keyword>
<keyword evidence="7" id="KW-1185">Reference proteome</keyword>
<evidence type="ECO:0000256" key="3">
    <source>
        <dbReference type="ARBA" id="ARBA00022963"/>
    </source>
</evidence>
<evidence type="ECO:0000256" key="4">
    <source>
        <dbReference type="SAM" id="SignalP"/>
    </source>
</evidence>